<feature type="transmembrane region" description="Helical" evidence="2">
    <location>
        <begin position="118"/>
        <end position="136"/>
    </location>
</feature>
<proteinExistence type="predicted"/>
<protein>
    <submittedName>
        <fullName evidence="3">Uncharacterized protein</fullName>
    </submittedName>
</protein>
<dbReference type="Proteomes" id="UP000613580">
    <property type="component" value="Unassembled WGS sequence"/>
</dbReference>
<dbReference type="OrthoDB" id="3193718at2759"/>
<keyword evidence="2" id="KW-1133">Transmembrane helix</keyword>
<dbReference type="EMBL" id="JACAZE010000008">
    <property type="protein sequence ID" value="KAF7308698.1"/>
    <property type="molecule type" value="Genomic_DNA"/>
</dbReference>
<evidence type="ECO:0000313" key="3">
    <source>
        <dbReference type="EMBL" id="KAF7308698.1"/>
    </source>
</evidence>
<name>A0A8H6SZ68_MYCCL</name>
<dbReference type="Pfam" id="PF11712">
    <property type="entry name" value="Vma12"/>
    <property type="match status" value="1"/>
</dbReference>
<evidence type="ECO:0000256" key="2">
    <source>
        <dbReference type="SAM" id="Phobius"/>
    </source>
</evidence>
<feature type="transmembrane region" description="Helical" evidence="2">
    <location>
        <begin position="148"/>
        <end position="168"/>
    </location>
</feature>
<keyword evidence="2" id="KW-0812">Transmembrane</keyword>
<organism evidence="3 4">
    <name type="scientific">Mycena chlorophos</name>
    <name type="common">Agaric fungus</name>
    <name type="synonym">Agaricus chlorophos</name>
    <dbReference type="NCBI Taxonomy" id="658473"/>
    <lineage>
        <taxon>Eukaryota</taxon>
        <taxon>Fungi</taxon>
        <taxon>Dikarya</taxon>
        <taxon>Basidiomycota</taxon>
        <taxon>Agaricomycotina</taxon>
        <taxon>Agaricomycetes</taxon>
        <taxon>Agaricomycetidae</taxon>
        <taxon>Agaricales</taxon>
        <taxon>Marasmiineae</taxon>
        <taxon>Mycenaceae</taxon>
        <taxon>Mycena</taxon>
    </lineage>
</organism>
<keyword evidence="4" id="KW-1185">Reference proteome</keyword>
<feature type="region of interest" description="Disordered" evidence="1">
    <location>
        <begin position="175"/>
        <end position="213"/>
    </location>
</feature>
<evidence type="ECO:0000313" key="4">
    <source>
        <dbReference type="Proteomes" id="UP000613580"/>
    </source>
</evidence>
<comment type="caution">
    <text evidence="3">The sequence shown here is derived from an EMBL/GenBank/DDBJ whole genome shotgun (WGS) entry which is preliminary data.</text>
</comment>
<sequence length="213" mass="23273">MALNISLEVHLQDILTPLLPILPPQLANDLAPYVQNPSTAPATIPYALLLSISQWSRSTDGAAALEAGSLEAQSYTMISLLAGTTTSPERKFPGYVPPEDPEEVAAARKAERKAITTLLNALLSIFGCGFAAWWAADKTGWKHEWRVLFAMGVAAVVALSEAGLYLIYESRSGEKKRRKLKVTDKKREQLQPPVDSSRVEHGTLRHRRGNVTG</sequence>
<reference evidence="3" key="1">
    <citation type="submission" date="2020-05" db="EMBL/GenBank/DDBJ databases">
        <title>Mycena genomes resolve the evolution of fungal bioluminescence.</title>
        <authorList>
            <person name="Tsai I.J."/>
        </authorList>
    </citation>
    <scope>NUCLEOTIDE SEQUENCE</scope>
    <source>
        <strain evidence="3">110903Hualien_Pintung</strain>
    </source>
</reference>
<dbReference type="AlphaFoldDB" id="A0A8H6SZ68"/>
<feature type="compositionally biased region" description="Basic residues" evidence="1">
    <location>
        <begin position="204"/>
        <end position="213"/>
    </location>
</feature>
<accession>A0A8H6SZ68</accession>
<gene>
    <name evidence="3" type="ORF">HMN09_00719300</name>
</gene>
<keyword evidence="2" id="KW-0472">Membrane</keyword>
<dbReference type="GO" id="GO:0070072">
    <property type="term" value="P:vacuolar proton-transporting V-type ATPase complex assembly"/>
    <property type="evidence" value="ECO:0007669"/>
    <property type="project" value="InterPro"/>
</dbReference>
<dbReference type="InterPro" id="IPR021013">
    <property type="entry name" value="ATPase_Vma12"/>
</dbReference>
<evidence type="ECO:0000256" key="1">
    <source>
        <dbReference type="SAM" id="MobiDB-lite"/>
    </source>
</evidence>